<evidence type="ECO:0000256" key="3">
    <source>
        <dbReference type="ARBA" id="ARBA00022553"/>
    </source>
</evidence>
<feature type="transmembrane region" description="Helical" evidence="4">
    <location>
        <begin position="92"/>
        <end position="115"/>
    </location>
</feature>
<name>A0A2K8ZCM6_9BACT</name>
<keyword evidence="4" id="KW-0472">Membrane</keyword>
<dbReference type="InterPro" id="IPR005467">
    <property type="entry name" value="His_kinase_dom"/>
</dbReference>
<reference evidence="6 7" key="1">
    <citation type="submission" date="2017-11" db="EMBL/GenBank/DDBJ databases">
        <title>Taxonomic description and genome sequences of Spirosoma HA7 sp. nov., isolated from pollen microhabitat of Corylus avellana.</title>
        <authorList>
            <person name="Ambika Manirajan B."/>
            <person name="Suarez C."/>
            <person name="Ratering S."/>
            <person name="Geissler-Plaum R."/>
            <person name="Cardinale M."/>
            <person name="Sylvia S."/>
        </authorList>
    </citation>
    <scope>NUCLEOTIDE SEQUENCE [LARGE SCALE GENOMIC DNA]</scope>
    <source>
        <strain evidence="6 7">HA7</strain>
    </source>
</reference>
<feature type="transmembrane region" description="Helical" evidence="4">
    <location>
        <begin position="186"/>
        <end position="205"/>
    </location>
</feature>
<dbReference type="PRINTS" id="PR00344">
    <property type="entry name" value="BCTRLSENSOR"/>
</dbReference>
<dbReference type="InterPro" id="IPR036890">
    <property type="entry name" value="HATPase_C_sf"/>
</dbReference>
<dbReference type="Gene3D" id="1.10.287.130">
    <property type="match status" value="1"/>
</dbReference>
<feature type="domain" description="Histidine kinase" evidence="5">
    <location>
        <begin position="385"/>
        <end position="626"/>
    </location>
</feature>
<evidence type="ECO:0000256" key="4">
    <source>
        <dbReference type="SAM" id="Phobius"/>
    </source>
</evidence>
<dbReference type="PANTHER" id="PTHR43065">
    <property type="entry name" value="SENSOR HISTIDINE KINASE"/>
    <property type="match status" value="1"/>
</dbReference>
<dbReference type="InterPro" id="IPR003594">
    <property type="entry name" value="HATPase_dom"/>
</dbReference>
<sequence length="630" mass="70335">MLTIRQFGRSEVFLDGQRLAILKPVHYDSGGSQRVVALLPIRIADTNQHTLAVRYAFRPDLLIGTVIDKDPFRLDIDPWDQAGLKLLDQEQIAAGLSGLLVGVFGLLSLLHWLFYRANPAQAVHRVLSATMLAFTLTFLTDYAEHYIGTLTLDSLRGALSQLGINAAFALLLLAVYTYLDRRPGWVFWSLVVVQMGSAGYAVVVARLPDNLVWVPFVGVLIDYIRVSWLAKRHVPDPDARLPWNSLRVTLLALVAVVPMAILMSLLVRQFKLGAGQDWVIIPVLMLFLLALFSIPIGLSLSLVRDYARTYRTLQDKLCQVDQLSTQALIQEQEKQLLLTRQNDELERQVTERTAELTHSLTTLRTTQQQLIQKEKMASLGELTAGIAHEIQNPLNFVNNFSEVSDELVDELQAQQHRLVPDRALETELLDDLKQNLQKITQHGKRASAIVKGMLEHSRSSQGNREWVDINVLAKEYFQIAYQGQRAKDKDFTAELTTNFGAALPRLEVIPQEIGRVLLNLYTNAFYAVRQKQKTAVTDYTPRITLETCLMDGHTQIRVGDNGTGMAESVKAKIFQPFFTTKPTGEGTGLGLSLSYDIVTQGHGGLLLVESQVGNGSKFIIELPNASMSIS</sequence>
<dbReference type="InterPro" id="IPR003661">
    <property type="entry name" value="HisK_dim/P_dom"/>
</dbReference>
<comment type="catalytic activity">
    <reaction evidence="1">
        <text>ATP + protein L-histidine = ADP + protein N-phospho-L-histidine.</text>
        <dbReference type="EC" id="2.7.13.3"/>
    </reaction>
</comment>
<evidence type="ECO:0000256" key="1">
    <source>
        <dbReference type="ARBA" id="ARBA00000085"/>
    </source>
</evidence>
<dbReference type="EC" id="2.7.13.3" evidence="2"/>
<dbReference type="SUPFAM" id="SSF55874">
    <property type="entry name" value="ATPase domain of HSP90 chaperone/DNA topoisomerase II/histidine kinase"/>
    <property type="match status" value="1"/>
</dbReference>
<dbReference type="CDD" id="cd00082">
    <property type="entry name" value="HisKA"/>
    <property type="match status" value="1"/>
</dbReference>
<evidence type="ECO:0000259" key="5">
    <source>
        <dbReference type="PROSITE" id="PS50109"/>
    </source>
</evidence>
<feature type="transmembrane region" description="Helical" evidence="4">
    <location>
        <begin position="159"/>
        <end position="179"/>
    </location>
</feature>
<feature type="transmembrane region" description="Helical" evidence="4">
    <location>
        <begin position="248"/>
        <end position="267"/>
    </location>
</feature>
<accession>A0A2K8ZCM6</accession>
<keyword evidence="6" id="KW-0808">Transferase</keyword>
<feature type="transmembrane region" description="Helical" evidence="4">
    <location>
        <begin position="211"/>
        <end position="228"/>
    </location>
</feature>
<dbReference type="InterPro" id="IPR004358">
    <property type="entry name" value="Sig_transdc_His_kin-like_C"/>
</dbReference>
<evidence type="ECO:0000256" key="2">
    <source>
        <dbReference type="ARBA" id="ARBA00012438"/>
    </source>
</evidence>
<dbReference type="InterPro" id="IPR036097">
    <property type="entry name" value="HisK_dim/P_sf"/>
</dbReference>
<protein>
    <recommendedName>
        <fullName evidence="2">histidine kinase</fullName>
        <ecNumber evidence="2">2.7.13.3</ecNumber>
    </recommendedName>
</protein>
<dbReference type="GO" id="GO:0000155">
    <property type="term" value="F:phosphorelay sensor kinase activity"/>
    <property type="evidence" value="ECO:0007669"/>
    <property type="project" value="InterPro"/>
</dbReference>
<keyword evidence="4" id="KW-0812">Transmembrane</keyword>
<evidence type="ECO:0000313" key="7">
    <source>
        <dbReference type="Proteomes" id="UP000232883"/>
    </source>
</evidence>
<keyword evidence="7" id="KW-1185">Reference proteome</keyword>
<dbReference type="PROSITE" id="PS50109">
    <property type="entry name" value="HIS_KIN"/>
    <property type="match status" value="1"/>
</dbReference>
<dbReference type="Gene3D" id="3.30.565.10">
    <property type="entry name" value="Histidine kinase-like ATPase, C-terminal domain"/>
    <property type="match status" value="1"/>
</dbReference>
<dbReference type="SMART" id="SM00387">
    <property type="entry name" value="HATPase_c"/>
    <property type="match status" value="1"/>
</dbReference>
<gene>
    <name evidence="6" type="ORF">CWM47_36415</name>
</gene>
<dbReference type="Proteomes" id="UP000232883">
    <property type="component" value="Chromosome"/>
</dbReference>
<dbReference type="SUPFAM" id="SSF47384">
    <property type="entry name" value="Homodimeric domain of signal transducing histidine kinase"/>
    <property type="match status" value="1"/>
</dbReference>
<dbReference type="Pfam" id="PF02518">
    <property type="entry name" value="HATPase_c"/>
    <property type="match status" value="1"/>
</dbReference>
<dbReference type="AlphaFoldDB" id="A0A2K8ZCM6"/>
<keyword evidence="3" id="KW-0597">Phosphoprotein</keyword>
<dbReference type="OrthoDB" id="9806995at2"/>
<dbReference type="SMART" id="SM00388">
    <property type="entry name" value="HisKA"/>
    <property type="match status" value="1"/>
</dbReference>
<dbReference type="PANTHER" id="PTHR43065:SF42">
    <property type="entry name" value="TWO-COMPONENT SENSOR PPRA"/>
    <property type="match status" value="1"/>
</dbReference>
<evidence type="ECO:0000313" key="6">
    <source>
        <dbReference type="EMBL" id="AUD07616.1"/>
    </source>
</evidence>
<dbReference type="EMBL" id="CP025096">
    <property type="protein sequence ID" value="AUD07616.1"/>
    <property type="molecule type" value="Genomic_DNA"/>
</dbReference>
<dbReference type="Pfam" id="PF00512">
    <property type="entry name" value="HisKA"/>
    <property type="match status" value="1"/>
</dbReference>
<organism evidence="6 7">
    <name type="scientific">Spirosoma pollinicola</name>
    <dbReference type="NCBI Taxonomy" id="2057025"/>
    <lineage>
        <taxon>Bacteria</taxon>
        <taxon>Pseudomonadati</taxon>
        <taxon>Bacteroidota</taxon>
        <taxon>Cytophagia</taxon>
        <taxon>Cytophagales</taxon>
        <taxon>Cytophagaceae</taxon>
        <taxon>Spirosoma</taxon>
    </lineage>
</organism>
<feature type="transmembrane region" description="Helical" evidence="4">
    <location>
        <begin position="279"/>
        <end position="303"/>
    </location>
</feature>
<keyword evidence="4" id="KW-1133">Transmembrane helix</keyword>
<proteinExistence type="predicted"/>
<dbReference type="KEGG" id="spir:CWM47_36415"/>
<feature type="transmembrane region" description="Helical" evidence="4">
    <location>
        <begin position="122"/>
        <end position="139"/>
    </location>
</feature>
<keyword evidence="6" id="KW-0418">Kinase</keyword>